<dbReference type="Proteomes" id="UP000007266">
    <property type="component" value="Linkage group 8"/>
</dbReference>
<dbReference type="SUPFAM" id="SSF53474">
    <property type="entry name" value="alpha/beta-Hydrolases"/>
    <property type="match status" value="1"/>
</dbReference>
<dbReference type="KEGG" id="tca:655632"/>
<dbReference type="ESTHER" id="trica-a0a139wdh2">
    <property type="family name" value="Carb_B_Arthropoda"/>
</dbReference>
<evidence type="ECO:0000256" key="4">
    <source>
        <dbReference type="ARBA" id="ARBA00023157"/>
    </source>
</evidence>
<dbReference type="PROSITE" id="PS00941">
    <property type="entry name" value="CARBOXYLESTERASE_B_2"/>
    <property type="match status" value="1"/>
</dbReference>
<dbReference type="InterPro" id="IPR002018">
    <property type="entry name" value="CarbesteraseB"/>
</dbReference>
<evidence type="ECO:0000259" key="7">
    <source>
        <dbReference type="Pfam" id="PF00135"/>
    </source>
</evidence>
<dbReference type="GO" id="GO:0052689">
    <property type="term" value="F:carboxylic ester hydrolase activity"/>
    <property type="evidence" value="ECO:0007669"/>
    <property type="project" value="UniProtKB-KW"/>
</dbReference>
<dbReference type="FunFam" id="3.40.50.1820:FF:000155">
    <property type="entry name" value="Carboxylic ester hydrolase"/>
    <property type="match status" value="1"/>
</dbReference>
<dbReference type="InParanoid" id="A0A139WDH2"/>
<dbReference type="InterPro" id="IPR029058">
    <property type="entry name" value="AB_hydrolase_fold"/>
</dbReference>
<dbReference type="InterPro" id="IPR019826">
    <property type="entry name" value="Carboxylesterase_B_AS"/>
</dbReference>
<dbReference type="PROSITE" id="PS00122">
    <property type="entry name" value="CARBOXYLESTERASE_B_1"/>
    <property type="match status" value="1"/>
</dbReference>
<comment type="similarity">
    <text evidence="1 6">Belongs to the type-B carboxylesterase/lipase family.</text>
</comment>
<reference evidence="8 9" key="1">
    <citation type="journal article" date="2008" name="Nature">
        <title>The genome of the model beetle and pest Tribolium castaneum.</title>
        <authorList>
            <consortium name="Tribolium Genome Sequencing Consortium"/>
            <person name="Richards S."/>
            <person name="Gibbs R.A."/>
            <person name="Weinstock G.M."/>
            <person name="Brown S.J."/>
            <person name="Denell R."/>
            <person name="Beeman R.W."/>
            <person name="Gibbs R."/>
            <person name="Beeman R.W."/>
            <person name="Brown S.J."/>
            <person name="Bucher G."/>
            <person name="Friedrich M."/>
            <person name="Grimmelikhuijzen C.J."/>
            <person name="Klingler M."/>
            <person name="Lorenzen M."/>
            <person name="Richards S."/>
            <person name="Roth S."/>
            <person name="Schroder R."/>
            <person name="Tautz D."/>
            <person name="Zdobnov E.M."/>
            <person name="Muzny D."/>
            <person name="Gibbs R.A."/>
            <person name="Weinstock G.M."/>
            <person name="Attaway T."/>
            <person name="Bell S."/>
            <person name="Buhay C.J."/>
            <person name="Chandrabose M.N."/>
            <person name="Chavez D."/>
            <person name="Clerk-Blankenburg K.P."/>
            <person name="Cree A."/>
            <person name="Dao M."/>
            <person name="Davis C."/>
            <person name="Chacko J."/>
            <person name="Dinh H."/>
            <person name="Dugan-Rocha S."/>
            <person name="Fowler G."/>
            <person name="Garner T.T."/>
            <person name="Garnes J."/>
            <person name="Gnirke A."/>
            <person name="Hawes A."/>
            <person name="Hernandez J."/>
            <person name="Hines S."/>
            <person name="Holder M."/>
            <person name="Hume J."/>
            <person name="Jhangiani S.N."/>
            <person name="Joshi V."/>
            <person name="Khan Z.M."/>
            <person name="Jackson L."/>
            <person name="Kovar C."/>
            <person name="Kowis A."/>
            <person name="Lee S."/>
            <person name="Lewis L.R."/>
            <person name="Margolis J."/>
            <person name="Morgan M."/>
            <person name="Nazareth L.V."/>
            <person name="Nguyen N."/>
            <person name="Okwuonu G."/>
            <person name="Parker D."/>
            <person name="Richards S."/>
            <person name="Ruiz S.J."/>
            <person name="Santibanez J."/>
            <person name="Savard J."/>
            <person name="Scherer S.E."/>
            <person name="Schneider B."/>
            <person name="Sodergren E."/>
            <person name="Tautz D."/>
            <person name="Vattahil S."/>
            <person name="Villasana D."/>
            <person name="White C.S."/>
            <person name="Wright R."/>
            <person name="Park Y."/>
            <person name="Beeman R.W."/>
            <person name="Lord J."/>
            <person name="Oppert B."/>
            <person name="Lorenzen M."/>
            <person name="Brown S."/>
            <person name="Wang L."/>
            <person name="Savard J."/>
            <person name="Tautz D."/>
            <person name="Richards S."/>
            <person name="Weinstock G."/>
            <person name="Gibbs R.A."/>
            <person name="Liu Y."/>
            <person name="Worley K."/>
            <person name="Weinstock G."/>
            <person name="Elsik C.G."/>
            <person name="Reese J.T."/>
            <person name="Elhaik E."/>
            <person name="Landan G."/>
            <person name="Graur D."/>
            <person name="Arensburger P."/>
            <person name="Atkinson P."/>
            <person name="Beeman R.W."/>
            <person name="Beidler J."/>
            <person name="Brown S.J."/>
            <person name="Demuth J.P."/>
            <person name="Drury D.W."/>
            <person name="Du Y.Z."/>
            <person name="Fujiwara H."/>
            <person name="Lorenzen M."/>
            <person name="Maselli V."/>
            <person name="Osanai M."/>
            <person name="Park Y."/>
            <person name="Robertson H.M."/>
            <person name="Tu Z."/>
            <person name="Wang J.J."/>
            <person name="Wang S."/>
            <person name="Richards S."/>
            <person name="Song H."/>
            <person name="Zhang L."/>
            <person name="Sodergren E."/>
            <person name="Werner D."/>
            <person name="Stanke M."/>
            <person name="Morgenstern B."/>
            <person name="Solovyev V."/>
            <person name="Kosarev P."/>
            <person name="Brown G."/>
            <person name="Chen H.C."/>
            <person name="Ermolaeva O."/>
            <person name="Hlavina W."/>
            <person name="Kapustin Y."/>
            <person name="Kiryutin B."/>
            <person name="Kitts P."/>
            <person name="Maglott D."/>
            <person name="Pruitt K."/>
            <person name="Sapojnikov V."/>
            <person name="Souvorov A."/>
            <person name="Mackey A.J."/>
            <person name="Waterhouse R.M."/>
            <person name="Wyder S."/>
            <person name="Zdobnov E.M."/>
            <person name="Zdobnov E.M."/>
            <person name="Wyder S."/>
            <person name="Kriventseva E.V."/>
            <person name="Kadowaki T."/>
            <person name="Bork P."/>
            <person name="Aranda M."/>
            <person name="Bao R."/>
            <person name="Beermann A."/>
            <person name="Berns N."/>
            <person name="Bolognesi R."/>
            <person name="Bonneton F."/>
            <person name="Bopp D."/>
            <person name="Brown S.J."/>
            <person name="Bucher G."/>
            <person name="Butts T."/>
            <person name="Chaumot A."/>
            <person name="Denell R.E."/>
            <person name="Ferrier D.E."/>
            <person name="Friedrich M."/>
            <person name="Gordon C.M."/>
            <person name="Jindra M."/>
            <person name="Klingler M."/>
            <person name="Lan Q."/>
            <person name="Lattorff H.M."/>
            <person name="Laudet V."/>
            <person name="von Levetsow C."/>
            <person name="Liu Z."/>
            <person name="Lutz R."/>
            <person name="Lynch J.A."/>
            <person name="da Fonseca R.N."/>
            <person name="Posnien N."/>
            <person name="Reuter R."/>
            <person name="Roth S."/>
            <person name="Savard J."/>
            <person name="Schinko J.B."/>
            <person name="Schmitt C."/>
            <person name="Schoppmeier M."/>
            <person name="Schroder R."/>
            <person name="Shippy T.D."/>
            <person name="Simonnet F."/>
            <person name="Marques-Souza H."/>
            <person name="Tautz D."/>
            <person name="Tomoyasu Y."/>
            <person name="Trauner J."/>
            <person name="Van der Zee M."/>
            <person name="Vervoort M."/>
            <person name="Wittkopp N."/>
            <person name="Wimmer E.A."/>
            <person name="Yang X."/>
            <person name="Jones A.K."/>
            <person name="Sattelle D.B."/>
            <person name="Ebert P.R."/>
            <person name="Nelson D."/>
            <person name="Scott J.G."/>
            <person name="Beeman R.W."/>
            <person name="Muthukrishnan S."/>
            <person name="Kramer K.J."/>
            <person name="Arakane Y."/>
            <person name="Beeman R.W."/>
            <person name="Zhu Q."/>
            <person name="Hogenkamp D."/>
            <person name="Dixit R."/>
            <person name="Oppert B."/>
            <person name="Jiang H."/>
            <person name="Zou Z."/>
            <person name="Marshall J."/>
            <person name="Elpidina E."/>
            <person name="Vinokurov K."/>
            <person name="Oppert C."/>
            <person name="Zou Z."/>
            <person name="Evans J."/>
            <person name="Lu Z."/>
            <person name="Zhao P."/>
            <person name="Sumathipala N."/>
            <person name="Altincicek B."/>
            <person name="Vilcinskas A."/>
            <person name="Williams M."/>
            <person name="Hultmark D."/>
            <person name="Hetru C."/>
            <person name="Jiang H."/>
            <person name="Grimmelikhuijzen C.J."/>
            <person name="Hauser F."/>
            <person name="Cazzamali G."/>
            <person name="Williamson M."/>
            <person name="Park Y."/>
            <person name="Li B."/>
            <person name="Tanaka Y."/>
            <person name="Predel R."/>
            <person name="Neupert S."/>
            <person name="Schachtner J."/>
            <person name="Verleyen P."/>
            <person name="Raible F."/>
            <person name="Bork P."/>
            <person name="Friedrich M."/>
            <person name="Walden K.K."/>
            <person name="Robertson H.M."/>
            <person name="Angeli S."/>
            <person name="Foret S."/>
            <person name="Bucher G."/>
            <person name="Schuetz S."/>
            <person name="Maleszka R."/>
            <person name="Wimmer E.A."/>
            <person name="Beeman R.W."/>
            <person name="Lorenzen M."/>
            <person name="Tomoyasu Y."/>
            <person name="Miller S.C."/>
            <person name="Grossmann D."/>
            <person name="Bucher G."/>
        </authorList>
    </citation>
    <scope>NUCLEOTIDE SEQUENCE [LARGE SCALE GENOMIC DNA]</scope>
    <source>
        <strain evidence="8 9">Georgia GA2</strain>
    </source>
</reference>
<protein>
    <recommendedName>
        <fullName evidence="6">Carboxylic ester hydrolase</fullName>
        <ecNumber evidence="6">3.1.1.-</ecNumber>
    </recommendedName>
</protein>
<evidence type="ECO:0000256" key="1">
    <source>
        <dbReference type="ARBA" id="ARBA00005964"/>
    </source>
</evidence>
<evidence type="ECO:0000256" key="3">
    <source>
        <dbReference type="ARBA" id="ARBA00022801"/>
    </source>
</evidence>
<dbReference type="Gene3D" id="3.40.50.1820">
    <property type="entry name" value="alpha/beta hydrolase"/>
    <property type="match status" value="1"/>
</dbReference>
<proteinExistence type="inferred from homology"/>
<keyword evidence="9" id="KW-1185">Reference proteome</keyword>
<dbReference type="OrthoDB" id="19653at2759"/>
<keyword evidence="3 6" id="KW-0378">Hydrolase</keyword>
<dbReference type="Pfam" id="PF00135">
    <property type="entry name" value="COesterase"/>
    <property type="match status" value="1"/>
</dbReference>
<keyword evidence="5" id="KW-0325">Glycoprotein</keyword>
<organism evidence="8 9">
    <name type="scientific">Tribolium castaneum</name>
    <name type="common">Red flour beetle</name>
    <dbReference type="NCBI Taxonomy" id="7070"/>
    <lineage>
        <taxon>Eukaryota</taxon>
        <taxon>Metazoa</taxon>
        <taxon>Ecdysozoa</taxon>
        <taxon>Arthropoda</taxon>
        <taxon>Hexapoda</taxon>
        <taxon>Insecta</taxon>
        <taxon>Pterygota</taxon>
        <taxon>Neoptera</taxon>
        <taxon>Endopterygota</taxon>
        <taxon>Coleoptera</taxon>
        <taxon>Polyphaga</taxon>
        <taxon>Cucujiformia</taxon>
        <taxon>Tenebrionidae</taxon>
        <taxon>Tenebrionidae incertae sedis</taxon>
        <taxon>Tribolium</taxon>
    </lineage>
</organism>
<dbReference type="PANTHER" id="PTHR43142:SF1">
    <property type="entry name" value="CARBOXYLIC ESTER HYDROLASE"/>
    <property type="match status" value="1"/>
</dbReference>
<accession>A0A139WDH2</accession>
<keyword evidence="4" id="KW-1015">Disulfide bond</keyword>
<keyword evidence="2" id="KW-0719">Serine esterase</keyword>
<sequence length="565" mass="63859">MIDNEMFAKTAIIFILMKFVCSDNGNSIIQLPNGKILGREAVTFDKKSYYAFEKIPYATPPLGSLRFKAPQSAQNWDGILNTTHMDVTCMQVTKNLSKESEDCLYLNVYTPQLPHNDNVSFPVMLYIHGGAFMHESSMDSAPDLFLNNDIIFVSINYRLGPFGFLSTQDEVIPGNNGLKDQLLAIRWTHDNIIYFGGDPGRIIISGESAGSASVAYQLLNPHSQDLFQGAILESGSCLSPWSYQRNSRNIAFATAAILNSTFETNNDSQALLEFLQNVDAQELDAAAQKYLNKVSTPWDYDVSQGCVWAPVIEPKNPDAFLTKKMYGLVKAGNIAKVPILMGFNSEESLYFNKDPDTFKSSMETWDKNLDIIVPNDMQITDQEQRVKVGQAIREIYTGGQPFADNLGAGIRYSSDTSFTRPIRKHAEFASSFTQIFFYQFSYDGILGNINVHYDGAENVGHTEIIKYLFCSGSKCDISENPENDQITRNRLIKLWTDFAKYLNPTPEPSQLLQNITWPSISTDHGDFPYLDINEKLEIKKFPKEETFAKWIELYNDLDYKDFDTY</sequence>
<gene>
    <name evidence="8" type="primary">AUGUSTUS-3.0.2_33919</name>
    <name evidence="8" type="ORF">TcasGA2_TC033919</name>
</gene>
<dbReference type="EC" id="3.1.1.-" evidence="6"/>
<dbReference type="InterPro" id="IPR019819">
    <property type="entry name" value="Carboxylesterase_B_CS"/>
</dbReference>
<reference evidence="8 9" key="2">
    <citation type="journal article" date="2010" name="Nucleic Acids Res.">
        <title>BeetleBase in 2010: revisions to provide comprehensive genomic information for Tribolium castaneum.</title>
        <authorList>
            <person name="Kim H.S."/>
            <person name="Murphy T."/>
            <person name="Xia J."/>
            <person name="Caragea D."/>
            <person name="Park Y."/>
            <person name="Beeman R.W."/>
            <person name="Lorenzen M.D."/>
            <person name="Butcher S."/>
            <person name="Manak J.R."/>
            <person name="Brown S.J."/>
        </authorList>
    </citation>
    <scope>GENOME REANNOTATION</scope>
    <source>
        <strain evidence="8 9">Georgia GA2</strain>
    </source>
</reference>
<dbReference type="PANTHER" id="PTHR43142">
    <property type="entry name" value="CARBOXYLIC ESTER HYDROLASE"/>
    <property type="match status" value="1"/>
</dbReference>
<name>A0A139WDH2_TRICA</name>
<dbReference type="STRING" id="7070.A0A139WDH2"/>
<dbReference type="OMA" id="MNSREGL"/>
<evidence type="ECO:0000256" key="5">
    <source>
        <dbReference type="ARBA" id="ARBA00023180"/>
    </source>
</evidence>
<evidence type="ECO:0000313" key="8">
    <source>
        <dbReference type="EMBL" id="KYB26018.1"/>
    </source>
</evidence>
<evidence type="ECO:0000256" key="2">
    <source>
        <dbReference type="ARBA" id="ARBA00022487"/>
    </source>
</evidence>
<evidence type="ECO:0000256" key="6">
    <source>
        <dbReference type="RuleBase" id="RU361235"/>
    </source>
</evidence>
<evidence type="ECO:0000313" key="9">
    <source>
        <dbReference type="Proteomes" id="UP000007266"/>
    </source>
</evidence>
<dbReference type="EMBL" id="KQ971357">
    <property type="protein sequence ID" value="KYB26018.1"/>
    <property type="molecule type" value="Genomic_DNA"/>
</dbReference>
<dbReference type="AlphaFoldDB" id="A0A139WDH2"/>
<feature type="domain" description="Carboxylesterase type B" evidence="7">
    <location>
        <begin position="27"/>
        <end position="550"/>
    </location>
</feature>